<name>A0ABT7KQ96_9HYPH</name>
<proteinExistence type="predicted"/>
<evidence type="ECO:0000313" key="1">
    <source>
        <dbReference type="EMBL" id="MDL2410312.1"/>
    </source>
</evidence>
<comment type="caution">
    <text evidence="1">The sequence shown here is derived from an EMBL/GenBank/DDBJ whole genome shotgun (WGS) entry which is preliminary data.</text>
</comment>
<keyword evidence="2" id="KW-1185">Reference proteome</keyword>
<sequence length="68" mass="7512">MLLQAGTLASRVEAEPRRIAEGEILNLKREIANATLLDLTRGLIGVLHKSITNIRFSDRSLCDFHPVG</sequence>
<evidence type="ECO:0000313" key="2">
    <source>
        <dbReference type="Proteomes" id="UP001172630"/>
    </source>
</evidence>
<dbReference type="Proteomes" id="UP001172630">
    <property type="component" value="Unassembled WGS sequence"/>
</dbReference>
<gene>
    <name evidence="1" type="ORF">PY650_32885</name>
</gene>
<dbReference type="RefSeq" id="WP_285884152.1">
    <property type="nucleotide sequence ID" value="NZ_JARFYN010000076.1"/>
</dbReference>
<organism evidence="1 2">
    <name type="scientific">Rhizobium calliandrae</name>
    <dbReference type="NCBI Taxonomy" id="1312182"/>
    <lineage>
        <taxon>Bacteria</taxon>
        <taxon>Pseudomonadati</taxon>
        <taxon>Pseudomonadota</taxon>
        <taxon>Alphaproteobacteria</taxon>
        <taxon>Hyphomicrobiales</taxon>
        <taxon>Rhizobiaceae</taxon>
        <taxon>Rhizobium/Agrobacterium group</taxon>
        <taxon>Rhizobium</taxon>
    </lineage>
</organism>
<dbReference type="EMBL" id="JARFYN010000076">
    <property type="protein sequence ID" value="MDL2410312.1"/>
    <property type="molecule type" value="Genomic_DNA"/>
</dbReference>
<accession>A0ABT7KQ96</accession>
<protein>
    <submittedName>
        <fullName evidence="1">Uncharacterized protein</fullName>
    </submittedName>
</protein>
<reference evidence="1" key="1">
    <citation type="submission" date="2023-06" db="EMBL/GenBank/DDBJ databases">
        <title>Phylogenetic Diversity of Rhizobium strains.</title>
        <authorList>
            <person name="Moura F.T."/>
            <person name="Helene L.C.F."/>
            <person name="Hungria M."/>
        </authorList>
    </citation>
    <scope>NUCLEOTIDE SEQUENCE</scope>
    <source>
        <strain evidence="1">CCGE524</strain>
    </source>
</reference>